<name>A0A9Q9B0Y5_9PEZI</name>
<keyword evidence="2" id="KW-1185">Reference proteome</keyword>
<organism evidence="1 2">
    <name type="scientific">Septoria linicola</name>
    <dbReference type="NCBI Taxonomy" id="215465"/>
    <lineage>
        <taxon>Eukaryota</taxon>
        <taxon>Fungi</taxon>
        <taxon>Dikarya</taxon>
        <taxon>Ascomycota</taxon>
        <taxon>Pezizomycotina</taxon>
        <taxon>Dothideomycetes</taxon>
        <taxon>Dothideomycetidae</taxon>
        <taxon>Mycosphaerellales</taxon>
        <taxon>Mycosphaerellaceae</taxon>
        <taxon>Septoria</taxon>
    </lineage>
</organism>
<sequence length="201" mass="23045">MVYVTQDELDNFDPQRAGRYDPGQIQVFYDNRTFGGFEDKMPFYQKYKLQALSRLGRPDLWSITDLPGGHLRIIFFTHVGTQGQKDFPLHKWEAVKSMFDSLSEEGFRPYIIGYSNENPFPMLGGVEPEQPKQKAAKAPKVAKTWSNFAAGHSGAQGETPHDRVMAIIRDDDEKEAKLREIQIRNWTDEKKGGYGEQEKLV</sequence>
<accession>A0A9Q9B0Y5</accession>
<evidence type="ECO:0000313" key="2">
    <source>
        <dbReference type="Proteomes" id="UP001056384"/>
    </source>
</evidence>
<gene>
    <name evidence="1" type="ORF">Slin15195_G076150</name>
</gene>
<proteinExistence type="predicted"/>
<dbReference type="Proteomes" id="UP001056384">
    <property type="component" value="Chromosome 6"/>
</dbReference>
<reference evidence="1" key="1">
    <citation type="submission" date="2022-06" db="EMBL/GenBank/DDBJ databases">
        <title>Complete genome sequences of two strains of the flax pathogen Septoria linicola.</title>
        <authorList>
            <person name="Lapalu N."/>
            <person name="Simon A."/>
            <person name="Demenou B."/>
            <person name="Paumier D."/>
            <person name="Guillot M.-P."/>
            <person name="Gout L."/>
            <person name="Valade R."/>
        </authorList>
    </citation>
    <scope>NUCLEOTIDE SEQUENCE</scope>
    <source>
        <strain evidence="1">SE15195</strain>
    </source>
</reference>
<evidence type="ECO:0000313" key="1">
    <source>
        <dbReference type="EMBL" id="USW54296.1"/>
    </source>
</evidence>
<dbReference type="AlphaFoldDB" id="A0A9Q9B0Y5"/>
<dbReference type="OrthoDB" id="3589080at2759"/>
<protein>
    <submittedName>
        <fullName evidence="1">Uncharacterized protein</fullName>
    </submittedName>
</protein>
<dbReference type="EMBL" id="CP099423">
    <property type="protein sequence ID" value="USW54296.1"/>
    <property type="molecule type" value="Genomic_DNA"/>
</dbReference>